<dbReference type="InterPro" id="IPR009057">
    <property type="entry name" value="Homeodomain-like_sf"/>
</dbReference>
<dbReference type="InterPro" id="IPR001647">
    <property type="entry name" value="HTH_TetR"/>
</dbReference>
<dbReference type="GO" id="GO:0000976">
    <property type="term" value="F:transcription cis-regulatory region binding"/>
    <property type="evidence" value="ECO:0007669"/>
    <property type="project" value="TreeGrafter"/>
</dbReference>
<reference evidence="4" key="1">
    <citation type="submission" date="2024-07" db="EMBL/GenBank/DDBJ databases">
        <authorList>
            <person name="Yu S.T."/>
        </authorList>
    </citation>
    <scope>NUCLEOTIDE SEQUENCE</scope>
    <source>
        <strain evidence="4">Y1</strain>
    </source>
</reference>
<gene>
    <name evidence="4" type="ORF">AB2U05_26415</name>
</gene>
<evidence type="ECO:0000259" key="3">
    <source>
        <dbReference type="PROSITE" id="PS50977"/>
    </source>
</evidence>
<dbReference type="InterPro" id="IPR041347">
    <property type="entry name" value="MftR_C"/>
</dbReference>
<name>A0AB39TRS5_9ACTN</name>
<feature type="DNA-binding region" description="H-T-H motif" evidence="2">
    <location>
        <begin position="41"/>
        <end position="60"/>
    </location>
</feature>
<feature type="domain" description="HTH tetR-type" evidence="3">
    <location>
        <begin position="18"/>
        <end position="78"/>
    </location>
</feature>
<dbReference type="InterPro" id="IPR050109">
    <property type="entry name" value="HTH-type_TetR-like_transc_reg"/>
</dbReference>
<dbReference type="PROSITE" id="PS01081">
    <property type="entry name" value="HTH_TETR_1"/>
    <property type="match status" value="1"/>
</dbReference>
<dbReference type="Pfam" id="PF17754">
    <property type="entry name" value="TetR_C_14"/>
    <property type="match status" value="1"/>
</dbReference>
<dbReference type="Gene3D" id="1.10.357.10">
    <property type="entry name" value="Tetracycline Repressor, domain 2"/>
    <property type="match status" value="1"/>
</dbReference>
<dbReference type="PANTHER" id="PTHR30055:SF226">
    <property type="entry name" value="HTH-TYPE TRANSCRIPTIONAL REGULATOR PKSA"/>
    <property type="match status" value="1"/>
</dbReference>
<keyword evidence="1 2" id="KW-0238">DNA-binding</keyword>
<dbReference type="Pfam" id="PF00440">
    <property type="entry name" value="TetR_N"/>
    <property type="match status" value="1"/>
</dbReference>
<evidence type="ECO:0000256" key="2">
    <source>
        <dbReference type="PROSITE-ProRule" id="PRU00335"/>
    </source>
</evidence>
<evidence type="ECO:0000256" key="1">
    <source>
        <dbReference type="ARBA" id="ARBA00023125"/>
    </source>
</evidence>
<dbReference type="RefSeq" id="WP_369184449.1">
    <property type="nucleotide sequence ID" value="NZ_CP163445.1"/>
</dbReference>
<accession>A0AB39TRS5</accession>
<sequence length="248" mass="27706">MSEKEEQDQPMNDGPSKPVMREALVAAAFELFLERGFEQTTVDDIVSLAGVGRRSFFRYFPAKEDVVFPDHERSLAEMTEFLASGTGEEDPVKHACDAARLVLRMYAEQPSFSVQRYRLTRKVPGLRAYELSVVWRYEHTLAAYLRGRFADRPDGPLRADVIAAAVVSAHNHALRTWLRSGGESDWVAEVDAAMAFVTETWSDRPAEPAGPEGGAPDDDVVVLVASRRAPLWRMVQGIESALDDPRRI</sequence>
<organism evidence="4">
    <name type="scientific">Streptomyces sp. Y1</name>
    <dbReference type="NCBI Taxonomy" id="3238634"/>
    <lineage>
        <taxon>Bacteria</taxon>
        <taxon>Bacillati</taxon>
        <taxon>Actinomycetota</taxon>
        <taxon>Actinomycetes</taxon>
        <taxon>Kitasatosporales</taxon>
        <taxon>Streptomycetaceae</taxon>
        <taxon>Streptomyces</taxon>
    </lineage>
</organism>
<dbReference type="InterPro" id="IPR023772">
    <property type="entry name" value="DNA-bd_HTH_TetR-type_CS"/>
</dbReference>
<dbReference type="PANTHER" id="PTHR30055">
    <property type="entry name" value="HTH-TYPE TRANSCRIPTIONAL REGULATOR RUTR"/>
    <property type="match status" value="1"/>
</dbReference>
<protein>
    <submittedName>
        <fullName evidence="4">TetR family transcriptional regulator</fullName>
    </submittedName>
</protein>
<dbReference type="GO" id="GO:0003700">
    <property type="term" value="F:DNA-binding transcription factor activity"/>
    <property type="evidence" value="ECO:0007669"/>
    <property type="project" value="TreeGrafter"/>
</dbReference>
<proteinExistence type="predicted"/>
<dbReference type="PRINTS" id="PR00455">
    <property type="entry name" value="HTHTETR"/>
</dbReference>
<dbReference type="EMBL" id="CP163445">
    <property type="protein sequence ID" value="XDQ81756.1"/>
    <property type="molecule type" value="Genomic_DNA"/>
</dbReference>
<evidence type="ECO:0000313" key="4">
    <source>
        <dbReference type="EMBL" id="XDQ81756.1"/>
    </source>
</evidence>
<dbReference type="Gene3D" id="1.10.10.60">
    <property type="entry name" value="Homeodomain-like"/>
    <property type="match status" value="1"/>
</dbReference>
<dbReference type="PROSITE" id="PS50977">
    <property type="entry name" value="HTH_TETR_2"/>
    <property type="match status" value="1"/>
</dbReference>
<dbReference type="AlphaFoldDB" id="A0AB39TRS5"/>
<dbReference type="SUPFAM" id="SSF46689">
    <property type="entry name" value="Homeodomain-like"/>
    <property type="match status" value="1"/>
</dbReference>